<dbReference type="NCBIfam" id="TIGR00229">
    <property type="entry name" value="sensory_box"/>
    <property type="match status" value="1"/>
</dbReference>
<comment type="caution">
    <text evidence="2">The sequence shown here is derived from an EMBL/GenBank/DDBJ whole genome shotgun (WGS) entry which is preliminary data.</text>
</comment>
<proteinExistence type="predicted"/>
<keyword evidence="3" id="KW-1185">Reference proteome</keyword>
<dbReference type="InterPro" id="IPR035965">
    <property type="entry name" value="PAS-like_dom_sf"/>
</dbReference>
<sequence length="80" mass="9251">MFIDEIHQRFPDSSLLAQMIAENSVHGLVMMDAQGYCRYANKAWLDMSGYTLEEFAARPLHDLVHHHHPDRRALPMESCP</sequence>
<organism evidence="2 3">
    <name type="scientific">Massilia consociata</name>
    <dbReference type="NCBI Taxonomy" id="760117"/>
    <lineage>
        <taxon>Bacteria</taxon>
        <taxon>Pseudomonadati</taxon>
        <taxon>Pseudomonadota</taxon>
        <taxon>Betaproteobacteria</taxon>
        <taxon>Burkholderiales</taxon>
        <taxon>Oxalobacteraceae</taxon>
        <taxon>Telluria group</taxon>
        <taxon>Massilia</taxon>
    </lineage>
</organism>
<dbReference type="RefSeq" id="WP_379681171.1">
    <property type="nucleotide sequence ID" value="NZ_JBHLWP010000017.1"/>
</dbReference>
<dbReference type="PROSITE" id="PS50112">
    <property type="entry name" value="PAS"/>
    <property type="match status" value="1"/>
</dbReference>
<evidence type="ECO:0000313" key="3">
    <source>
        <dbReference type="Proteomes" id="UP001589773"/>
    </source>
</evidence>
<evidence type="ECO:0000313" key="2">
    <source>
        <dbReference type="EMBL" id="MFC0253951.1"/>
    </source>
</evidence>
<dbReference type="Proteomes" id="UP001589773">
    <property type="component" value="Unassembled WGS sequence"/>
</dbReference>
<dbReference type="CDD" id="cd00130">
    <property type="entry name" value="PAS"/>
    <property type="match status" value="1"/>
</dbReference>
<feature type="domain" description="PAS" evidence="1">
    <location>
        <begin position="12"/>
        <end position="70"/>
    </location>
</feature>
<dbReference type="SUPFAM" id="SSF55785">
    <property type="entry name" value="PYP-like sensor domain (PAS domain)"/>
    <property type="match status" value="1"/>
</dbReference>
<protein>
    <submittedName>
        <fullName evidence="2">PAS domain S-box protein</fullName>
    </submittedName>
</protein>
<dbReference type="Gene3D" id="3.30.450.20">
    <property type="entry name" value="PAS domain"/>
    <property type="match status" value="1"/>
</dbReference>
<dbReference type="EMBL" id="JBHLWP010000017">
    <property type="protein sequence ID" value="MFC0253951.1"/>
    <property type="molecule type" value="Genomic_DNA"/>
</dbReference>
<dbReference type="Pfam" id="PF13188">
    <property type="entry name" value="PAS_8"/>
    <property type="match status" value="1"/>
</dbReference>
<gene>
    <name evidence="2" type="ORF">ACFFJK_18795</name>
</gene>
<evidence type="ECO:0000259" key="1">
    <source>
        <dbReference type="PROSITE" id="PS50112"/>
    </source>
</evidence>
<name>A0ABV6FK74_9BURK</name>
<dbReference type="InterPro" id="IPR000014">
    <property type="entry name" value="PAS"/>
</dbReference>
<accession>A0ABV6FK74</accession>
<reference evidence="2 3" key="1">
    <citation type="submission" date="2024-09" db="EMBL/GenBank/DDBJ databases">
        <authorList>
            <person name="Sun Q."/>
            <person name="Mori K."/>
        </authorList>
    </citation>
    <scope>NUCLEOTIDE SEQUENCE [LARGE SCALE GENOMIC DNA]</scope>
    <source>
        <strain evidence="2 3">CCM 7792</strain>
    </source>
</reference>